<evidence type="ECO:0000256" key="1">
    <source>
        <dbReference type="SAM" id="MobiDB-lite"/>
    </source>
</evidence>
<feature type="compositionally biased region" description="Polar residues" evidence="1">
    <location>
        <begin position="1"/>
        <end position="11"/>
    </location>
</feature>
<feature type="region of interest" description="Disordered" evidence="1">
    <location>
        <begin position="1"/>
        <end position="53"/>
    </location>
</feature>
<dbReference type="Pfam" id="PF18759">
    <property type="entry name" value="Plavaka"/>
    <property type="match status" value="2"/>
</dbReference>
<reference evidence="2 3" key="1">
    <citation type="journal article" date="2013" name="J. Biotechnol.">
        <title>Establishment and interpretation of the genome sequence of the phytopathogenic fungus Rhizoctonia solani AG1-IB isolate 7/3/14.</title>
        <authorList>
            <person name="Wibberg D.W."/>
            <person name="Jelonek L.J."/>
            <person name="Rupp O.R."/>
            <person name="Hennig M.H."/>
            <person name="Eikmeyer F.E."/>
            <person name="Goesmann A.G."/>
            <person name="Hartmann A.H."/>
            <person name="Borriss R.B."/>
            <person name="Grosch R.G."/>
            <person name="Puehler A.P."/>
            <person name="Schlueter A.S."/>
        </authorList>
    </citation>
    <scope>NUCLEOTIDE SEQUENCE [LARGE SCALE GENOMIC DNA]</scope>
    <source>
        <strain evidence="3">AG1-IB / isolate 7/3/14</strain>
    </source>
</reference>
<dbReference type="InterPro" id="IPR041078">
    <property type="entry name" value="Plavaka"/>
</dbReference>
<feature type="compositionally biased region" description="Low complexity" evidence="1">
    <location>
        <begin position="20"/>
        <end position="41"/>
    </location>
</feature>
<evidence type="ECO:0000313" key="2">
    <source>
        <dbReference type="EMBL" id="CCO35648.1"/>
    </source>
</evidence>
<gene>
    <name evidence="2" type="ORF">BN14_09766</name>
</gene>
<comment type="caution">
    <text evidence="2">The sequence shown here is derived from an EMBL/GenBank/DDBJ whole genome shotgun (WGS) entry which is preliminary data.</text>
</comment>
<evidence type="ECO:0000313" key="3">
    <source>
        <dbReference type="Proteomes" id="UP000012065"/>
    </source>
</evidence>
<dbReference type="HOGENOM" id="CLU_006344_4_1_1"/>
<name>M5C6T7_THACB</name>
<dbReference type="Proteomes" id="UP000012065">
    <property type="component" value="Unassembled WGS sequence"/>
</dbReference>
<accession>M5C6T7</accession>
<dbReference type="AlphaFoldDB" id="M5C6T7"/>
<protein>
    <submittedName>
        <fullName evidence="2">Uncharacterized protein</fullName>
    </submittedName>
</protein>
<proteinExistence type="predicted"/>
<organism evidence="2 3">
    <name type="scientific">Thanatephorus cucumeris (strain AG1-IB / isolate 7/3/14)</name>
    <name type="common">Lettuce bottom rot fungus</name>
    <name type="synonym">Rhizoctonia solani</name>
    <dbReference type="NCBI Taxonomy" id="1108050"/>
    <lineage>
        <taxon>Eukaryota</taxon>
        <taxon>Fungi</taxon>
        <taxon>Dikarya</taxon>
        <taxon>Basidiomycota</taxon>
        <taxon>Agaricomycotina</taxon>
        <taxon>Agaricomycetes</taxon>
        <taxon>Cantharellales</taxon>
        <taxon>Ceratobasidiaceae</taxon>
        <taxon>Rhizoctonia</taxon>
        <taxon>Rhizoctonia solani AG-1</taxon>
    </lineage>
</organism>
<dbReference type="EMBL" id="CAOJ01014887">
    <property type="protein sequence ID" value="CCO35648.1"/>
    <property type="molecule type" value="Genomic_DNA"/>
</dbReference>
<sequence>MKDLLAQSSAPGNSEGGNEDNGNSDDAGSSASDSDNDSANEIGFDNNENGPDLDEMEVESLLGTEFKSDNKAYQISKEDYDEVMDAPMSEDTLIGSGEVLIDETNIPGARLATCLNRLEQLHQEKVWTNLVLPWPFVDYLEFEFVKWMVKNNVSQTARDKLIKLPIIAERAGLLFASNYALNKLLNKLPVAGPKWRQIEQKIEVSSYSTLLLAYLPVAKFDCFKPKDQGNEKAKLFHESMRTILEPLEKAGKEGVEIEDERGELPPDLPSPCNPGHTADALEAQALNHTNTFFVTKGLKPYGKPFWADLPHTNIFTCLTPDILHQLHKGVFKEHLMNWCIKLVTRSHGSATPIDDCFKLMPRHTQLRHFISGVTKLKQSTANKHRQMQKVFIGVMHGLVPDRALKAVIAVLDFIYYAWLPVHTDTTLDLLDEALARFHSVKDVFIEYKIRTDFNVNKIHSMIHYSESIRQLGAADGYNTETPERLHIEFAKRAYLATNRRHFFGQMTVYLERRERVAKFDAYLRWALPEYAEHLRTQKDVFEEPTAPGWRLALTSPIPPVRLSILPRVYGIQDFEYYINEFFEDYFPGLDLTISSDNCLVVFPKATQIINDAFVSDYVDRVYASPAKASRTSFGSKLDTVLIRKVKPGEEYNKLTYGMSEHHVGRVLLIFKLPAHYNIPDPLVYIQRFDGPSRRDPLVNVNMYGVKRMRHRQVWGERYVEEVVPLAFVRQTCHLIPQFGKAEETPSVDGSSPDPLELFDRFYINLYFDLHLFQLLSL</sequence>